<feature type="transmembrane region" description="Helical" evidence="8">
    <location>
        <begin position="123"/>
        <end position="141"/>
    </location>
</feature>
<dbReference type="GO" id="GO:0005886">
    <property type="term" value="C:plasma membrane"/>
    <property type="evidence" value="ECO:0007669"/>
    <property type="project" value="UniProtKB-SubCell"/>
</dbReference>
<evidence type="ECO:0000313" key="9">
    <source>
        <dbReference type="EMBL" id="TBT84627.1"/>
    </source>
</evidence>
<feature type="transmembrane region" description="Helical" evidence="8">
    <location>
        <begin position="21"/>
        <end position="44"/>
    </location>
</feature>
<evidence type="ECO:0000256" key="1">
    <source>
        <dbReference type="ARBA" id="ARBA00004651"/>
    </source>
</evidence>
<comment type="caution">
    <text evidence="9">The sequence shown here is derived from an EMBL/GenBank/DDBJ whole genome shotgun (WGS) entry which is preliminary data.</text>
</comment>
<feature type="transmembrane region" description="Helical" evidence="8">
    <location>
        <begin position="88"/>
        <end position="116"/>
    </location>
</feature>
<dbReference type="Pfam" id="PF09594">
    <property type="entry name" value="GT87"/>
    <property type="match status" value="1"/>
</dbReference>
<evidence type="ECO:0000256" key="3">
    <source>
        <dbReference type="ARBA" id="ARBA00022679"/>
    </source>
</evidence>
<keyword evidence="4 8" id="KW-0812">Transmembrane</keyword>
<keyword evidence="6 8" id="KW-0472">Membrane</keyword>
<feature type="transmembrane region" description="Helical" evidence="8">
    <location>
        <begin position="375"/>
        <end position="395"/>
    </location>
</feature>
<evidence type="ECO:0000256" key="7">
    <source>
        <dbReference type="ARBA" id="ARBA00024033"/>
    </source>
</evidence>
<comment type="similarity">
    <text evidence="7">Belongs to the glycosyltransferase 87 family.</text>
</comment>
<gene>
    <name evidence="9" type="ORF">ET989_08135</name>
</gene>
<dbReference type="AlphaFoldDB" id="A0A4Q9KFB7"/>
<feature type="transmembrane region" description="Helical" evidence="8">
    <location>
        <begin position="273"/>
        <end position="291"/>
    </location>
</feature>
<feature type="transmembrane region" description="Helical" evidence="8">
    <location>
        <begin position="297"/>
        <end position="330"/>
    </location>
</feature>
<evidence type="ECO:0000256" key="5">
    <source>
        <dbReference type="ARBA" id="ARBA00022989"/>
    </source>
</evidence>
<evidence type="ECO:0000256" key="2">
    <source>
        <dbReference type="ARBA" id="ARBA00022475"/>
    </source>
</evidence>
<feature type="transmembrane region" description="Helical" evidence="8">
    <location>
        <begin position="209"/>
        <end position="227"/>
    </location>
</feature>
<keyword evidence="3" id="KW-0808">Transferase</keyword>
<evidence type="ECO:0000313" key="10">
    <source>
        <dbReference type="Proteomes" id="UP000292373"/>
    </source>
</evidence>
<sequence>MSPQADPTRVDAERAPLTVRSVLWGLLLLLPPLVSGLHIAAVTIPGGSFVPWEPAMIDLDVYRRTGSMLLQGQDFYVAEGLPWIYPPFAALLTVPLAIIPLAAAEVAWITVTILLLMAILYRLGLSGWVLSLAATAAVWLVEPVRETLGFGQLGVLLVAAAVLDSMPGRRLLPQRFLPEGALVGVATAVKLTPATVAATLFFARRPRPGLVAFFTFVAATGLGFLLLPRESMHYWSGLASGDSGINAGIIFHTNQSIMGAWARLFGELSRGGLVLSALVAVLGIWSAAVVYRSGEQRLAICVAGITSLLASPISWSHHYVWIVPLAVVLLQDRHLARGLRVFGLLYVIWVVAAPFKQLPGGDGVEATYNVGQQVVVNLGVAAGLVLVLASGVVAARRVRAGRAAGDGVLR</sequence>
<comment type="subcellular location">
    <subcellularLocation>
        <location evidence="1">Cell membrane</location>
        <topology evidence="1">Multi-pass membrane protein</topology>
    </subcellularLocation>
</comment>
<keyword evidence="5 8" id="KW-1133">Transmembrane helix</keyword>
<keyword evidence="10" id="KW-1185">Reference proteome</keyword>
<evidence type="ECO:0000256" key="6">
    <source>
        <dbReference type="ARBA" id="ARBA00023136"/>
    </source>
</evidence>
<keyword evidence="2" id="KW-1003">Cell membrane</keyword>
<evidence type="ECO:0000256" key="8">
    <source>
        <dbReference type="SAM" id="Phobius"/>
    </source>
</evidence>
<protein>
    <submittedName>
        <fullName evidence="9">DUF2029 domain-containing protein</fullName>
    </submittedName>
</protein>
<accession>A0A4Q9KFB7</accession>
<proteinExistence type="inferred from homology"/>
<dbReference type="RefSeq" id="WP_131168051.1">
    <property type="nucleotide sequence ID" value="NZ_SDMQ01000007.1"/>
</dbReference>
<feature type="transmembrane region" description="Helical" evidence="8">
    <location>
        <begin position="180"/>
        <end position="203"/>
    </location>
</feature>
<dbReference type="EMBL" id="SDMQ01000007">
    <property type="protein sequence ID" value="TBT84627.1"/>
    <property type="molecule type" value="Genomic_DNA"/>
</dbReference>
<dbReference type="GO" id="GO:0016758">
    <property type="term" value="F:hexosyltransferase activity"/>
    <property type="evidence" value="ECO:0007669"/>
    <property type="project" value="InterPro"/>
</dbReference>
<reference evidence="9 10" key="1">
    <citation type="submission" date="2019-01" db="EMBL/GenBank/DDBJ databases">
        <title>Lactibacter flavus gen. nov., sp. nov., a novel bacterium of the family Propionibacteriaceae isolated from raw milk and dairy products.</title>
        <authorList>
            <person name="Huptas C."/>
            <person name="Wenning M."/>
            <person name="Breitenwieser F."/>
            <person name="Doll E."/>
            <person name="Von Neubeck M."/>
            <person name="Busse H.-J."/>
            <person name="Scherer S."/>
        </authorList>
    </citation>
    <scope>NUCLEOTIDE SEQUENCE [LARGE SCALE GENOMIC DNA]</scope>
    <source>
        <strain evidence="9 10">KCTC 33808</strain>
    </source>
</reference>
<dbReference type="InterPro" id="IPR018584">
    <property type="entry name" value="GT87"/>
</dbReference>
<organism evidence="9 10">
    <name type="scientific">Propioniciclava sinopodophylli</name>
    <dbReference type="NCBI Taxonomy" id="1837344"/>
    <lineage>
        <taxon>Bacteria</taxon>
        <taxon>Bacillati</taxon>
        <taxon>Actinomycetota</taxon>
        <taxon>Actinomycetes</taxon>
        <taxon>Propionibacteriales</taxon>
        <taxon>Propionibacteriaceae</taxon>
        <taxon>Propioniciclava</taxon>
    </lineage>
</organism>
<evidence type="ECO:0000256" key="4">
    <source>
        <dbReference type="ARBA" id="ARBA00022692"/>
    </source>
</evidence>
<dbReference type="Proteomes" id="UP000292373">
    <property type="component" value="Unassembled WGS sequence"/>
</dbReference>
<name>A0A4Q9KFB7_9ACTN</name>
<dbReference type="OrthoDB" id="9774600at2"/>
<feature type="transmembrane region" description="Helical" evidence="8">
    <location>
        <begin position="337"/>
        <end position="355"/>
    </location>
</feature>